<reference evidence="2 3" key="1">
    <citation type="submission" date="2016-11" db="EMBL/GenBank/DDBJ databases">
        <authorList>
            <person name="Jaros S."/>
            <person name="Januszkiewicz K."/>
            <person name="Wedrychowicz H."/>
        </authorList>
    </citation>
    <scope>NUCLEOTIDE SEQUENCE [LARGE SCALE GENOMIC DNA]</scope>
    <source>
        <strain evidence="2 3">DSM 44666</strain>
    </source>
</reference>
<dbReference type="Pfam" id="PF02811">
    <property type="entry name" value="PHP"/>
    <property type="match status" value="1"/>
</dbReference>
<accession>A0A1M5AFQ5</accession>
<name>A0A1M5AFQ5_9BACL</name>
<keyword evidence="3" id="KW-1185">Reference proteome</keyword>
<dbReference type="InterPro" id="IPR016195">
    <property type="entry name" value="Pol/histidinol_Pase-like"/>
</dbReference>
<evidence type="ECO:0000313" key="3">
    <source>
        <dbReference type="Proteomes" id="UP000184476"/>
    </source>
</evidence>
<gene>
    <name evidence="2" type="ORF">SAMN05444392_11379</name>
</gene>
<dbReference type="AlphaFoldDB" id="A0A1M5AFQ5"/>
<dbReference type="SUPFAM" id="SSF89550">
    <property type="entry name" value="PHP domain-like"/>
    <property type="match status" value="1"/>
</dbReference>
<dbReference type="InterPro" id="IPR004013">
    <property type="entry name" value="PHP_dom"/>
</dbReference>
<evidence type="ECO:0000259" key="1">
    <source>
        <dbReference type="Pfam" id="PF02811"/>
    </source>
</evidence>
<organism evidence="2 3">
    <name type="scientific">Seinonella peptonophila</name>
    <dbReference type="NCBI Taxonomy" id="112248"/>
    <lineage>
        <taxon>Bacteria</taxon>
        <taxon>Bacillati</taxon>
        <taxon>Bacillota</taxon>
        <taxon>Bacilli</taxon>
        <taxon>Bacillales</taxon>
        <taxon>Thermoactinomycetaceae</taxon>
        <taxon>Seinonella</taxon>
    </lineage>
</organism>
<dbReference type="GO" id="GO:0003824">
    <property type="term" value="F:catalytic activity"/>
    <property type="evidence" value="ECO:0007669"/>
    <property type="project" value="InterPro"/>
</dbReference>
<sequence>MKFDLHTHHNRCGHAYGKIEEYIEAAIRKGLQMIGISDHSLFLQVKKII</sequence>
<proteinExistence type="predicted"/>
<evidence type="ECO:0000313" key="2">
    <source>
        <dbReference type="EMBL" id="SHF28944.1"/>
    </source>
</evidence>
<dbReference type="Gene3D" id="3.20.20.140">
    <property type="entry name" value="Metal-dependent hydrolases"/>
    <property type="match status" value="1"/>
</dbReference>
<dbReference type="Proteomes" id="UP000184476">
    <property type="component" value="Unassembled WGS sequence"/>
</dbReference>
<dbReference type="EMBL" id="FQVL01000013">
    <property type="protein sequence ID" value="SHF28944.1"/>
    <property type="molecule type" value="Genomic_DNA"/>
</dbReference>
<protein>
    <submittedName>
        <fullName evidence="2">PHP domain-containing protein</fullName>
    </submittedName>
</protein>
<dbReference type="STRING" id="112248.SAMN05444392_11379"/>
<feature type="domain" description="PHP" evidence="1">
    <location>
        <begin position="4"/>
        <end position="46"/>
    </location>
</feature>